<comment type="caution">
    <text evidence="1">The sequence shown here is derived from an EMBL/GenBank/DDBJ whole genome shotgun (WGS) entry which is preliminary data.</text>
</comment>
<name>A0A5E8HGW9_9LEPT</name>
<reference evidence="1 2" key="1">
    <citation type="submission" date="2013-04" db="EMBL/GenBank/DDBJ databases">
        <authorList>
            <person name="Harkins D.M."/>
            <person name="Durkin A.S."/>
            <person name="Brinkac L.M."/>
            <person name="Haft D.H."/>
            <person name="Selengut J.D."/>
            <person name="Sanka R."/>
            <person name="DePew J."/>
            <person name="Purushe J."/>
            <person name="Hartskeerl R.A."/>
            <person name="Ahmed A."/>
            <person name="van der Linden H."/>
            <person name="Goris M.G.A."/>
            <person name="Vinetz J.M."/>
            <person name="Sutton G.G."/>
            <person name="Nierman W.C."/>
            <person name="Fouts D.E."/>
        </authorList>
    </citation>
    <scope>NUCLEOTIDE SEQUENCE [LARGE SCALE GENOMIC DNA]</scope>
    <source>
        <strain evidence="1 2">Sao Paulo</strain>
    </source>
</reference>
<evidence type="ECO:0000313" key="1">
    <source>
        <dbReference type="EMBL" id="EOQ90087.1"/>
    </source>
</evidence>
<evidence type="ECO:0000313" key="2">
    <source>
        <dbReference type="Proteomes" id="UP000013996"/>
    </source>
</evidence>
<gene>
    <name evidence="1" type="ORF">LEP1GSC202_0460</name>
</gene>
<accession>A0A5E8HGW9</accession>
<sequence length="171" mass="20027">MIDYGAKFEMNLSFTKKMVLDEEVVEDDSVTVYLRSYLKTNFIERMVKIKFLNFIPNHIVFTSYQFGNAIWNIGNGIVEANFWESEEELIERSNLTKHFQSSFENSSVTVEYAIKRIIPDTLSASLDGELTEKINELVIQNKIHNDLTWNQLLKNYRALSNEFIKNLENKI</sequence>
<dbReference type="STRING" id="1249483.LEP1GSC202_0460"/>
<dbReference type="AlphaFoldDB" id="A0A5E8HGW9"/>
<proteinExistence type="predicted"/>
<dbReference type="EMBL" id="AOGX02000013">
    <property type="protein sequence ID" value="EOQ90087.1"/>
    <property type="molecule type" value="Genomic_DNA"/>
</dbReference>
<organism evidence="1 2">
    <name type="scientific">Leptospira yanagawae serovar Saopaulo str. Sao Paulo = ATCC 700523</name>
    <dbReference type="NCBI Taxonomy" id="1249483"/>
    <lineage>
        <taxon>Bacteria</taxon>
        <taxon>Pseudomonadati</taxon>
        <taxon>Spirochaetota</taxon>
        <taxon>Spirochaetia</taxon>
        <taxon>Leptospirales</taxon>
        <taxon>Leptospiraceae</taxon>
        <taxon>Leptospira</taxon>
    </lineage>
</organism>
<dbReference type="Proteomes" id="UP000013996">
    <property type="component" value="Unassembled WGS sequence"/>
</dbReference>
<protein>
    <submittedName>
        <fullName evidence="1">Uncharacterized protein</fullName>
    </submittedName>
</protein>